<evidence type="ECO:0000313" key="2">
    <source>
        <dbReference type="Proteomes" id="UP000829398"/>
    </source>
</evidence>
<organism evidence="1 2">
    <name type="scientific">Citrus sinensis</name>
    <name type="common">Sweet orange</name>
    <name type="synonym">Citrus aurantium var. sinensis</name>
    <dbReference type="NCBI Taxonomy" id="2711"/>
    <lineage>
        <taxon>Eukaryota</taxon>
        <taxon>Viridiplantae</taxon>
        <taxon>Streptophyta</taxon>
        <taxon>Embryophyta</taxon>
        <taxon>Tracheophyta</taxon>
        <taxon>Spermatophyta</taxon>
        <taxon>Magnoliopsida</taxon>
        <taxon>eudicotyledons</taxon>
        <taxon>Gunneridae</taxon>
        <taxon>Pentapetalae</taxon>
        <taxon>rosids</taxon>
        <taxon>malvids</taxon>
        <taxon>Sapindales</taxon>
        <taxon>Rutaceae</taxon>
        <taxon>Aurantioideae</taxon>
        <taxon>Citrus</taxon>
    </lineage>
</organism>
<protein>
    <submittedName>
        <fullName evidence="1">Receptor-like protein kinase</fullName>
    </submittedName>
</protein>
<accession>A0ACB8L6A5</accession>
<gene>
    <name evidence="1" type="ORF">KPL71_011809</name>
</gene>
<dbReference type="EMBL" id="CM039173">
    <property type="protein sequence ID" value="KAH9768953.1"/>
    <property type="molecule type" value="Genomic_DNA"/>
</dbReference>
<sequence length="2129" mass="238094">MLSSISIFCCLATLSLSLLLHSHKTICANSNETDRLALLAIKSQLHDPLGVTSSWNNSMNLCQWTGVTCGRRHQRVTRLDLRNQSIGGTLSPYVGNLSFLRYINLANNGFLGEMPPQIGRLNMLEGLVLSNNSFSGTIPTNLSRRSNLIELSVDTNYLVGEIPAAIGSLFKLERLFIFHNHITGQLPASIGNLSSLLAFDVRENILWGRIDSLVQLRNLRLLDIAFNHFSGMIPPPIFNISSLEVISLSENRFTGSLPVDAGVNLPNLRQLSPNGNNFTGSIPVSLSNASRLEMIEFSRNQFSGRVSVDFSRLNNLSFLNMGINNLGTGTANELDFINLLANCSKLERLYFNRNRFQGVLPQSMANFSSTIKQIAMGRNRISGTIPPGIRSHANLNWLTMDSNLFTGTIPPVIGELKNLQLLDLGGNFLQGSIPSSLGNLTLLTYLKLGFNNLQGIIPSSLANCNSLLGLNVSHNKLTGTFPQQILSITTISLYLALDNNLLNGPLPPQVGNFKTLMRLDVSGNKFSGEIPATLSACTDLEYLNISGNSFSGSIPLSLESLKSIQELDLSSNNLTGQIPEYLKNLPFLEFLNLSYNHFEGEVPTKGVFNNKTRFSIAGNGKLCGGLDELHLPSCQSKGSLTTLLKVVIPVTVSCLISSVCFTVVYVWRRRSSRKASNMLLMERQLLMDSYAELSKATDNFSPANKIGEGGFGIVYKGILGKNRTEVAVKVINLEQKGASKSFVAECKALRNIRHRNLIKIITICSGRDSQGVDFKAIVYEYMQNGSLEEWLHQSNDQLEVYDLSLTQRLNLAIDVACAIEYLHYYCEPSIVHGDLKPSNVLLDQDVVAHVSDFGLAKFLSSRNPGTAVETRPSSTGIRGTVGYVAPEYGMGRGASMKGDVYSFGILLLELFTRRRPTDAMFSGGLTLHEFAKMSLPEKVIQIVDSSLLSEVMASSSKNTTWRDGRARAEDCFETVIRIGVHCSMESPTERMEMRDVVARLCHARETFLGRIFPQLSNSRPTADSPRNSSHRAEQRLPSCESDPPRSMPIKRPQVLRANRSIGAHRALQRYNWGARIISGLKFRGAMAPEDDMMELMSMKQGEDKNLREFIKRFHRAVLDLRVFNYPQALRGLKEGVKIGRLCHPYPHPHGGRGSRPEAPIPPPAQNGTHRERVVHMIDQSQGRDKGQYCKFHGTHGHTMTELRDLKTQVEDLVRNRYLDEFVDGVIPMVGLSCEGEQSNRNMSHEQPMVRVIVGAPTLVGDSNRLRKNYARYGKLGRCLVKVNSRGHGNSKLEVRAHQYLLEGVWWRKAREAMQITSLDTRVEVKNGKQEPVEELETVNLEQADSGKTIRIGSRLNEEQKQELVHCLRAHADVFAWTHEDMPGIDPEVACHRLAIRKGARPRMCVDFTDLNKACPKDSFSLPKIDQLVDSTAGHGLLSFMDAFSGYNQIPMYGQNEESTAFITNQGLFCYRVMPFGLKNAGATYQRVVNKIFKPLIGRTMEVYVEDMITKSKNPNEHVEHLEETFGLLRKYKMKLNPKKCAFGVESEKFLGFMVSHRGIEANPENIQAIVQMRSPRNLKEIQSLTEKLAALSRFISKATDKSCNELGSSERGRRGSISNILHKQGAARCRDQVPTVGEIGTYSCGCCSKVETILSSIPRLAIKAQAMADFVEEFTEPKVGFDQLGTATVDDEDRVWQVSVDGSSGEQGSEAGIVLEVLEGEEISYAVRLEFTATNNQAEYEALIARLELAKAVKADKVKIRTDSQLVANHVSERFQPRYGKMEQYLKKVKLMIGKFESVEVIQILREKNYRAGILARMTAVADQKMPKSIPLEPPEKFTTMASPWLFAQWGMALIGLLPKGRGAATHAIVVIDYFTKWVEVEALSRITEKKTTDFIWRNLVYRYEIPYALIADNGRQFDNHNFRDFCQNLRIQLKFCSPAHPQFNGQVEAANKVIKRLLKTRLRAKKGAWVDELPGVLWAYMTTHKTATGETPFALAFGHEAVVPVEIGTATHRADHFDEHENNDQMCLNLDLLTEKREQASKRSTAYQQRVARYYNQKVRIRQFKVGDWVLRRVNQNTKDSTQGILGPNWERPYEVKQVAGPGAYKLVRADGYEVKRQLNAAYLKKYF</sequence>
<name>A0ACB8L6A5_CITSI</name>
<proteinExistence type="predicted"/>
<keyword evidence="2" id="KW-1185">Reference proteome</keyword>
<reference evidence="2" key="1">
    <citation type="journal article" date="2023" name="Hortic. Res.">
        <title>A chromosome-level phased genome enabling allele-level studies in sweet orange: a case study on citrus Huanglongbing tolerance.</title>
        <authorList>
            <person name="Wu B."/>
            <person name="Yu Q."/>
            <person name="Deng Z."/>
            <person name="Duan Y."/>
            <person name="Luo F."/>
            <person name="Gmitter F. Jr."/>
        </authorList>
    </citation>
    <scope>NUCLEOTIDE SEQUENCE [LARGE SCALE GENOMIC DNA]</scope>
    <source>
        <strain evidence="2">cv. Valencia</strain>
    </source>
</reference>
<dbReference type="Proteomes" id="UP000829398">
    <property type="component" value="Chromosome 4"/>
</dbReference>
<comment type="caution">
    <text evidence="1">The sequence shown here is derived from an EMBL/GenBank/DDBJ whole genome shotgun (WGS) entry which is preliminary data.</text>
</comment>
<evidence type="ECO:0000313" key="1">
    <source>
        <dbReference type="EMBL" id="KAH9768953.1"/>
    </source>
</evidence>